<comment type="caution">
    <text evidence="2">The sequence shown here is derived from an EMBL/GenBank/DDBJ whole genome shotgun (WGS) entry which is preliminary data.</text>
</comment>
<evidence type="ECO:0000256" key="1">
    <source>
        <dbReference type="SAM" id="Phobius"/>
    </source>
</evidence>
<evidence type="ECO:0000313" key="2">
    <source>
        <dbReference type="EMBL" id="MFF4777508.1"/>
    </source>
</evidence>
<gene>
    <name evidence="2" type="ORF">ACFY05_32095</name>
</gene>
<dbReference type="RefSeq" id="WP_387345956.1">
    <property type="nucleotide sequence ID" value="NZ_JBIAXI010000024.1"/>
</dbReference>
<proteinExistence type="predicted"/>
<keyword evidence="1" id="KW-0812">Transmembrane</keyword>
<feature type="transmembrane region" description="Helical" evidence="1">
    <location>
        <begin position="12"/>
        <end position="30"/>
    </location>
</feature>
<organism evidence="2 3">
    <name type="scientific">Microtetraspora fusca</name>
    <dbReference type="NCBI Taxonomy" id="1997"/>
    <lineage>
        <taxon>Bacteria</taxon>
        <taxon>Bacillati</taxon>
        <taxon>Actinomycetota</taxon>
        <taxon>Actinomycetes</taxon>
        <taxon>Streptosporangiales</taxon>
        <taxon>Streptosporangiaceae</taxon>
        <taxon>Microtetraspora</taxon>
    </lineage>
</organism>
<feature type="transmembrane region" description="Helical" evidence="1">
    <location>
        <begin position="42"/>
        <end position="62"/>
    </location>
</feature>
<keyword evidence="3" id="KW-1185">Reference proteome</keyword>
<sequence length="69" mass="7392">MNDRKQPVEVKVKASTSAAAVAGVIVWLLQEYVLHGAVPEPLQMLVTVVTPPVCAFVAGWLAKHTPRDG</sequence>
<dbReference type="Proteomes" id="UP001602119">
    <property type="component" value="Unassembled WGS sequence"/>
</dbReference>
<keyword evidence="1" id="KW-1133">Transmembrane helix</keyword>
<protein>
    <recommendedName>
        <fullName evidence="4">Holin</fullName>
    </recommendedName>
</protein>
<evidence type="ECO:0000313" key="3">
    <source>
        <dbReference type="Proteomes" id="UP001602119"/>
    </source>
</evidence>
<reference evidence="2 3" key="1">
    <citation type="submission" date="2024-10" db="EMBL/GenBank/DDBJ databases">
        <title>The Natural Products Discovery Center: Release of the First 8490 Sequenced Strains for Exploring Actinobacteria Biosynthetic Diversity.</title>
        <authorList>
            <person name="Kalkreuter E."/>
            <person name="Kautsar S.A."/>
            <person name="Yang D."/>
            <person name="Bader C.D."/>
            <person name="Teijaro C.N."/>
            <person name="Fluegel L."/>
            <person name="Davis C.M."/>
            <person name="Simpson J.R."/>
            <person name="Lauterbach L."/>
            <person name="Steele A.D."/>
            <person name="Gui C."/>
            <person name="Meng S."/>
            <person name="Li G."/>
            <person name="Viehrig K."/>
            <person name="Ye F."/>
            <person name="Su P."/>
            <person name="Kiefer A.F."/>
            <person name="Nichols A."/>
            <person name="Cepeda A.J."/>
            <person name="Yan W."/>
            <person name="Fan B."/>
            <person name="Jiang Y."/>
            <person name="Adhikari A."/>
            <person name="Zheng C.-J."/>
            <person name="Schuster L."/>
            <person name="Cowan T.M."/>
            <person name="Smanski M.J."/>
            <person name="Chevrette M.G."/>
            <person name="De Carvalho L.P.S."/>
            <person name="Shen B."/>
        </authorList>
    </citation>
    <scope>NUCLEOTIDE SEQUENCE [LARGE SCALE GENOMIC DNA]</scope>
    <source>
        <strain evidence="2 3">NPDC001281</strain>
    </source>
</reference>
<keyword evidence="1" id="KW-0472">Membrane</keyword>
<name>A0ABW6VET3_MICFU</name>
<dbReference type="EMBL" id="JBIAXI010000024">
    <property type="protein sequence ID" value="MFF4777508.1"/>
    <property type="molecule type" value="Genomic_DNA"/>
</dbReference>
<accession>A0ABW6VET3</accession>
<evidence type="ECO:0008006" key="4">
    <source>
        <dbReference type="Google" id="ProtNLM"/>
    </source>
</evidence>